<sequence length="68" mass="6848">MGIESTSGPQAPGLEPAPCELAADSPDRVAIETSTASWTSSMPAAENGCTGEGSTTYWSKEGVIANSS</sequence>
<dbReference type="Proteomes" id="UP000064967">
    <property type="component" value="Chromosome"/>
</dbReference>
<feature type="region of interest" description="Disordered" evidence="1">
    <location>
        <begin position="34"/>
        <end position="68"/>
    </location>
</feature>
<evidence type="ECO:0000313" key="2">
    <source>
        <dbReference type="EMBL" id="AKU93432.1"/>
    </source>
</evidence>
<dbReference type="EMBL" id="CP012333">
    <property type="protein sequence ID" value="AKU93432.1"/>
    <property type="molecule type" value="Genomic_DNA"/>
</dbReference>
<evidence type="ECO:0000313" key="3">
    <source>
        <dbReference type="Proteomes" id="UP000064967"/>
    </source>
</evidence>
<evidence type="ECO:0000256" key="1">
    <source>
        <dbReference type="SAM" id="MobiDB-lite"/>
    </source>
</evidence>
<gene>
    <name evidence="2" type="ORF">AKJ09_00096</name>
</gene>
<dbReference type="AlphaFoldDB" id="A0A0K1PIT8"/>
<reference evidence="2 3" key="1">
    <citation type="submission" date="2015-08" db="EMBL/GenBank/DDBJ databases">
        <authorList>
            <person name="Babu N.S."/>
            <person name="Beckwith C.J."/>
            <person name="Beseler K.G."/>
            <person name="Brison A."/>
            <person name="Carone J.V."/>
            <person name="Caskin T.P."/>
            <person name="Diamond M."/>
            <person name="Durham M.E."/>
            <person name="Foxe J.M."/>
            <person name="Go M."/>
            <person name="Henderson B.A."/>
            <person name="Jones I.B."/>
            <person name="McGettigan J.A."/>
            <person name="Micheletti S.J."/>
            <person name="Nasrallah M.E."/>
            <person name="Ortiz D."/>
            <person name="Piller C.R."/>
            <person name="Privatt S.R."/>
            <person name="Schneider S.L."/>
            <person name="Sharp S."/>
            <person name="Smith T.C."/>
            <person name="Stanton J.D."/>
            <person name="Ullery H.E."/>
            <person name="Wilson R.J."/>
            <person name="Serrano M.G."/>
            <person name="Buck G."/>
            <person name="Lee V."/>
            <person name="Wang Y."/>
            <person name="Carvalho R."/>
            <person name="Voegtly L."/>
            <person name="Shi R."/>
            <person name="Duckworth R."/>
            <person name="Johnson A."/>
            <person name="Loviza R."/>
            <person name="Walstead R."/>
            <person name="Shah Z."/>
            <person name="Kiflezghi M."/>
            <person name="Wade K."/>
            <person name="Ball S.L."/>
            <person name="Bradley K.W."/>
            <person name="Asai D.J."/>
            <person name="Bowman C.A."/>
            <person name="Russell D.A."/>
            <person name="Pope W.H."/>
            <person name="Jacobs-Sera D."/>
            <person name="Hendrix R.W."/>
            <person name="Hatfull G.F."/>
        </authorList>
    </citation>
    <scope>NUCLEOTIDE SEQUENCE [LARGE SCALE GENOMIC DNA]</scope>
    <source>
        <strain evidence="2 3">DSM 27648</strain>
    </source>
</reference>
<keyword evidence="3" id="KW-1185">Reference proteome</keyword>
<dbReference type="KEGG" id="llu:AKJ09_00096"/>
<name>A0A0K1PIT8_9BACT</name>
<accession>A0A0K1PIT8</accession>
<protein>
    <submittedName>
        <fullName evidence="2">Uncharacterized protein</fullName>
    </submittedName>
</protein>
<proteinExistence type="predicted"/>
<feature type="region of interest" description="Disordered" evidence="1">
    <location>
        <begin position="1"/>
        <end position="22"/>
    </location>
</feature>
<organism evidence="2 3">
    <name type="scientific">Labilithrix luteola</name>
    <dbReference type="NCBI Taxonomy" id="1391654"/>
    <lineage>
        <taxon>Bacteria</taxon>
        <taxon>Pseudomonadati</taxon>
        <taxon>Myxococcota</taxon>
        <taxon>Polyangia</taxon>
        <taxon>Polyangiales</taxon>
        <taxon>Labilitrichaceae</taxon>
        <taxon>Labilithrix</taxon>
    </lineage>
</organism>